<gene>
    <name evidence="1" type="ORF">SAMN05216215_10331</name>
</gene>
<dbReference type="EMBL" id="FNOK01000033">
    <property type="protein sequence ID" value="SDY70126.1"/>
    <property type="molecule type" value="Genomic_DNA"/>
</dbReference>
<sequence length="54" mass="5935">MFERGERQVDVASALGVSQQTASKWHRAWLTGGHEALEGAGRAGRMPRLSNEQL</sequence>
<keyword evidence="1" id="KW-0371">Homeobox</keyword>
<evidence type="ECO:0000313" key="1">
    <source>
        <dbReference type="EMBL" id="SDY70126.1"/>
    </source>
</evidence>
<dbReference type="Pfam" id="PF13384">
    <property type="entry name" value="HTH_23"/>
    <property type="match status" value="1"/>
</dbReference>
<keyword evidence="2" id="KW-1185">Reference proteome</keyword>
<dbReference type="OrthoDB" id="8479510at2"/>
<name>A0A1H3M0L8_9PSEU</name>
<keyword evidence="1" id="KW-0238">DNA-binding</keyword>
<accession>A0A1H3M0L8</accession>
<evidence type="ECO:0000313" key="2">
    <source>
        <dbReference type="Proteomes" id="UP000199529"/>
    </source>
</evidence>
<reference evidence="2" key="1">
    <citation type="submission" date="2016-10" db="EMBL/GenBank/DDBJ databases">
        <authorList>
            <person name="Varghese N."/>
            <person name="Submissions S."/>
        </authorList>
    </citation>
    <scope>NUCLEOTIDE SEQUENCE [LARGE SCALE GENOMIC DNA]</scope>
    <source>
        <strain evidence="2">CGMCC 4.3530</strain>
    </source>
</reference>
<dbReference type="Proteomes" id="UP000199529">
    <property type="component" value="Unassembled WGS sequence"/>
</dbReference>
<dbReference type="InterPro" id="IPR009057">
    <property type="entry name" value="Homeodomain-like_sf"/>
</dbReference>
<feature type="non-terminal residue" evidence="1">
    <location>
        <position position="54"/>
    </location>
</feature>
<dbReference type="GO" id="GO:0003677">
    <property type="term" value="F:DNA binding"/>
    <property type="evidence" value="ECO:0007669"/>
    <property type="project" value="UniProtKB-KW"/>
</dbReference>
<proteinExistence type="predicted"/>
<protein>
    <submittedName>
        <fullName evidence="1">Homeodomain-like domain-containing protein</fullName>
    </submittedName>
</protein>
<dbReference type="AlphaFoldDB" id="A0A1H3M0L8"/>
<organism evidence="1 2">
    <name type="scientific">Saccharopolyspora shandongensis</name>
    <dbReference type="NCBI Taxonomy" id="418495"/>
    <lineage>
        <taxon>Bacteria</taxon>
        <taxon>Bacillati</taxon>
        <taxon>Actinomycetota</taxon>
        <taxon>Actinomycetes</taxon>
        <taxon>Pseudonocardiales</taxon>
        <taxon>Pseudonocardiaceae</taxon>
        <taxon>Saccharopolyspora</taxon>
    </lineage>
</organism>
<dbReference type="SUPFAM" id="SSF46689">
    <property type="entry name" value="Homeodomain-like"/>
    <property type="match status" value="1"/>
</dbReference>